<organism evidence="1 2">
    <name type="scientific">Rubinisphaera italica</name>
    <dbReference type="NCBI Taxonomy" id="2527969"/>
    <lineage>
        <taxon>Bacteria</taxon>
        <taxon>Pseudomonadati</taxon>
        <taxon>Planctomycetota</taxon>
        <taxon>Planctomycetia</taxon>
        <taxon>Planctomycetales</taxon>
        <taxon>Planctomycetaceae</taxon>
        <taxon>Rubinisphaera</taxon>
    </lineage>
</organism>
<reference evidence="1 2" key="1">
    <citation type="submission" date="2019-02" db="EMBL/GenBank/DDBJ databases">
        <title>Deep-cultivation of Planctomycetes and their phenomic and genomic characterization uncovers novel biology.</title>
        <authorList>
            <person name="Wiegand S."/>
            <person name="Jogler M."/>
            <person name="Boedeker C."/>
            <person name="Pinto D."/>
            <person name="Vollmers J."/>
            <person name="Rivas-Marin E."/>
            <person name="Kohn T."/>
            <person name="Peeters S.H."/>
            <person name="Heuer A."/>
            <person name="Rast P."/>
            <person name="Oberbeckmann S."/>
            <person name="Bunk B."/>
            <person name="Jeske O."/>
            <person name="Meyerdierks A."/>
            <person name="Storesund J.E."/>
            <person name="Kallscheuer N."/>
            <person name="Luecker S."/>
            <person name="Lage O.M."/>
            <person name="Pohl T."/>
            <person name="Merkel B.J."/>
            <person name="Hornburger P."/>
            <person name="Mueller R.-W."/>
            <person name="Bruemmer F."/>
            <person name="Labrenz M."/>
            <person name="Spormann A.M."/>
            <person name="Op Den Camp H."/>
            <person name="Overmann J."/>
            <person name="Amann R."/>
            <person name="Jetten M.S.M."/>
            <person name="Mascher T."/>
            <person name="Medema M.H."/>
            <person name="Devos D.P."/>
            <person name="Kaster A.-K."/>
            <person name="Ovreas L."/>
            <person name="Rohde M."/>
            <person name="Galperin M.Y."/>
            <person name="Jogler C."/>
        </authorList>
    </citation>
    <scope>NUCLEOTIDE SEQUENCE [LARGE SCALE GENOMIC DNA]</scope>
    <source>
        <strain evidence="1 2">Pan54</strain>
    </source>
</reference>
<gene>
    <name evidence="1" type="ORF">Pan54_48100</name>
</gene>
<evidence type="ECO:0000313" key="2">
    <source>
        <dbReference type="Proteomes" id="UP000316095"/>
    </source>
</evidence>
<sequence>MAKPTSKKKSESVKELSENFSDGYSENVNQLNTDFTTQSTTNSHGLKGGFSVESIVSPDSFGISDDFIEALEELQSQLGGASAFRAFGESSSLVETDQTSVVGTGIGLATKSNFLNSELTLKVFVDSFQQSSISTDMLGIEGNVRGKSVEVESIEEIRTLQGNPFRTRHSRPVPCGISIGNYDACMRRGIRDAGTLGGVLVRSNGNLCILSNNHVLADSNSGRKRVDRIIQQGLLDGGRAPEQDGIAILEDFVELRSSGNLVDAAVAFTASRYVKPEFVTYTLDPRPIAPQLGMLVGKNGRTTGGTLGIIHDIVSIPVSNPYLGTLGFSNQLLIRPANPNSTFSAAGDSGSLIVAASSKRPVALLFAGNGQVTLANPIGTVMSELNIDRFLGEY</sequence>
<accession>A0A5C5XN87</accession>
<evidence type="ECO:0008006" key="3">
    <source>
        <dbReference type="Google" id="ProtNLM"/>
    </source>
</evidence>
<comment type="caution">
    <text evidence="1">The sequence shown here is derived from an EMBL/GenBank/DDBJ whole genome shotgun (WGS) entry which is preliminary data.</text>
</comment>
<dbReference type="OrthoDB" id="288917at2"/>
<dbReference type="AlphaFoldDB" id="A0A5C5XN87"/>
<dbReference type="EMBL" id="SJPG01000001">
    <property type="protein sequence ID" value="TWT64049.1"/>
    <property type="molecule type" value="Genomic_DNA"/>
</dbReference>
<name>A0A5C5XN87_9PLAN</name>
<protein>
    <recommendedName>
        <fullName evidence="3">Trypsin</fullName>
    </recommendedName>
</protein>
<dbReference type="Proteomes" id="UP000316095">
    <property type="component" value="Unassembled WGS sequence"/>
</dbReference>
<proteinExistence type="predicted"/>
<keyword evidence="2" id="KW-1185">Reference proteome</keyword>
<evidence type="ECO:0000313" key="1">
    <source>
        <dbReference type="EMBL" id="TWT64049.1"/>
    </source>
</evidence>
<dbReference type="RefSeq" id="WP_146505792.1">
    <property type="nucleotide sequence ID" value="NZ_SJPG01000001.1"/>
</dbReference>
<dbReference type="InterPro" id="IPR009003">
    <property type="entry name" value="Peptidase_S1_PA"/>
</dbReference>
<dbReference type="SUPFAM" id="SSF50494">
    <property type="entry name" value="Trypsin-like serine proteases"/>
    <property type="match status" value="1"/>
</dbReference>